<organism evidence="2 3">
    <name type="scientific">Cronartium quercuum f. sp. fusiforme G11</name>
    <dbReference type="NCBI Taxonomy" id="708437"/>
    <lineage>
        <taxon>Eukaryota</taxon>
        <taxon>Fungi</taxon>
        <taxon>Dikarya</taxon>
        <taxon>Basidiomycota</taxon>
        <taxon>Pucciniomycotina</taxon>
        <taxon>Pucciniomycetes</taxon>
        <taxon>Pucciniales</taxon>
        <taxon>Coleosporiaceae</taxon>
        <taxon>Cronartium</taxon>
    </lineage>
</organism>
<protein>
    <submittedName>
        <fullName evidence="2">Uncharacterized protein</fullName>
    </submittedName>
</protein>
<dbReference type="Proteomes" id="UP000886653">
    <property type="component" value="Unassembled WGS sequence"/>
</dbReference>
<sequence length="132" mass="14564">MTTTNNLPSTSDQAHHPKSNKSSHPSNSFTSQELIEKINSPQLSVELQALETSDHSDENLSSILNSLDVANHLAHSIESRLDLLLVQLESITAQLDPLPDNQSSTEPVQVDTTQQHLSDYTTTNRSDPHKNN</sequence>
<gene>
    <name evidence="2" type="ORF">CROQUDRAFT_651896</name>
</gene>
<dbReference type="EMBL" id="MU167217">
    <property type="protein sequence ID" value="KAG0150684.1"/>
    <property type="molecule type" value="Genomic_DNA"/>
</dbReference>
<evidence type="ECO:0000256" key="1">
    <source>
        <dbReference type="SAM" id="MobiDB-lite"/>
    </source>
</evidence>
<feature type="compositionally biased region" description="Polar residues" evidence="1">
    <location>
        <begin position="100"/>
        <end position="125"/>
    </location>
</feature>
<name>A0A9P6TG75_9BASI</name>
<dbReference type="AlphaFoldDB" id="A0A9P6TG75"/>
<feature type="region of interest" description="Disordered" evidence="1">
    <location>
        <begin position="96"/>
        <end position="132"/>
    </location>
</feature>
<accession>A0A9P6TG75</accession>
<proteinExistence type="predicted"/>
<comment type="caution">
    <text evidence="2">The sequence shown here is derived from an EMBL/GenBank/DDBJ whole genome shotgun (WGS) entry which is preliminary data.</text>
</comment>
<feature type="region of interest" description="Disordered" evidence="1">
    <location>
        <begin position="1"/>
        <end position="34"/>
    </location>
</feature>
<keyword evidence="3" id="KW-1185">Reference proteome</keyword>
<evidence type="ECO:0000313" key="3">
    <source>
        <dbReference type="Proteomes" id="UP000886653"/>
    </source>
</evidence>
<evidence type="ECO:0000313" key="2">
    <source>
        <dbReference type="EMBL" id="KAG0150684.1"/>
    </source>
</evidence>
<feature type="compositionally biased region" description="Polar residues" evidence="1">
    <location>
        <begin position="1"/>
        <end position="12"/>
    </location>
</feature>
<reference evidence="2" key="1">
    <citation type="submission" date="2013-11" db="EMBL/GenBank/DDBJ databases">
        <title>Genome sequence of the fusiform rust pathogen reveals effectors for host alternation and coevolution with pine.</title>
        <authorList>
            <consortium name="DOE Joint Genome Institute"/>
            <person name="Smith K."/>
            <person name="Pendleton A."/>
            <person name="Kubisiak T."/>
            <person name="Anderson C."/>
            <person name="Salamov A."/>
            <person name="Aerts A."/>
            <person name="Riley R."/>
            <person name="Clum A."/>
            <person name="Lindquist E."/>
            <person name="Ence D."/>
            <person name="Campbell M."/>
            <person name="Kronenberg Z."/>
            <person name="Feau N."/>
            <person name="Dhillon B."/>
            <person name="Hamelin R."/>
            <person name="Burleigh J."/>
            <person name="Smith J."/>
            <person name="Yandell M."/>
            <person name="Nelson C."/>
            <person name="Grigoriev I."/>
            <person name="Davis J."/>
        </authorList>
    </citation>
    <scope>NUCLEOTIDE SEQUENCE</scope>
    <source>
        <strain evidence="2">G11</strain>
    </source>
</reference>